<comment type="caution">
    <text evidence="10">The sequence shown here is derived from an EMBL/GenBank/DDBJ whole genome shotgun (WGS) entry which is preliminary data.</text>
</comment>
<organism evidence="10 11">
    <name type="scientific">Seminavis robusta</name>
    <dbReference type="NCBI Taxonomy" id="568900"/>
    <lineage>
        <taxon>Eukaryota</taxon>
        <taxon>Sar</taxon>
        <taxon>Stramenopiles</taxon>
        <taxon>Ochrophyta</taxon>
        <taxon>Bacillariophyta</taxon>
        <taxon>Bacillariophyceae</taxon>
        <taxon>Bacillariophycidae</taxon>
        <taxon>Naviculales</taxon>
        <taxon>Naviculaceae</taxon>
        <taxon>Seminavis</taxon>
    </lineage>
</organism>
<evidence type="ECO:0000256" key="1">
    <source>
        <dbReference type="ARBA" id="ARBA00000085"/>
    </source>
</evidence>
<evidence type="ECO:0000256" key="7">
    <source>
        <dbReference type="SAM" id="Phobius"/>
    </source>
</evidence>
<reference evidence="10" key="1">
    <citation type="submission" date="2020-06" db="EMBL/GenBank/DDBJ databases">
        <authorList>
            <consortium name="Plant Systems Biology data submission"/>
        </authorList>
    </citation>
    <scope>NUCLEOTIDE SEQUENCE</scope>
    <source>
        <strain evidence="10">D6</strain>
    </source>
</reference>
<evidence type="ECO:0000313" key="11">
    <source>
        <dbReference type="Proteomes" id="UP001153069"/>
    </source>
</evidence>
<evidence type="ECO:0000259" key="8">
    <source>
        <dbReference type="PROSITE" id="PS50109"/>
    </source>
</evidence>
<protein>
    <recommendedName>
        <fullName evidence="2">histidine kinase</fullName>
        <ecNumber evidence="2">2.7.13.3</ecNumber>
    </recommendedName>
</protein>
<keyword evidence="11" id="KW-1185">Reference proteome</keyword>
<dbReference type="InterPro" id="IPR036890">
    <property type="entry name" value="HATPase_C_sf"/>
</dbReference>
<dbReference type="OrthoDB" id="42472at2759"/>
<feature type="modified residue" description="4-aspartylphosphate" evidence="5">
    <location>
        <position position="932"/>
    </location>
</feature>
<dbReference type="Pfam" id="PF02518">
    <property type="entry name" value="HATPase_c"/>
    <property type="match status" value="1"/>
</dbReference>
<keyword evidence="7" id="KW-1133">Transmembrane helix</keyword>
<feature type="domain" description="Response regulatory" evidence="9">
    <location>
        <begin position="875"/>
        <end position="998"/>
    </location>
</feature>
<keyword evidence="7" id="KW-0812">Transmembrane</keyword>
<evidence type="ECO:0000256" key="3">
    <source>
        <dbReference type="ARBA" id="ARBA00022679"/>
    </source>
</evidence>
<dbReference type="AlphaFoldDB" id="A0A9N8EMG1"/>
<gene>
    <name evidence="10" type="ORF">SEMRO_1176_G249270.1</name>
</gene>
<feature type="compositionally biased region" description="Polar residues" evidence="6">
    <location>
        <begin position="750"/>
        <end position="763"/>
    </location>
</feature>
<dbReference type="Pfam" id="PF00072">
    <property type="entry name" value="Response_reg"/>
    <property type="match status" value="1"/>
</dbReference>
<feature type="region of interest" description="Disordered" evidence="6">
    <location>
        <begin position="748"/>
        <end position="867"/>
    </location>
</feature>
<dbReference type="PROSITE" id="PS50109">
    <property type="entry name" value="HIS_KIN"/>
    <property type="match status" value="1"/>
</dbReference>
<evidence type="ECO:0000313" key="10">
    <source>
        <dbReference type="EMBL" id="CAB9521225.1"/>
    </source>
</evidence>
<dbReference type="EMBL" id="CAICTM010001174">
    <property type="protein sequence ID" value="CAB9521225.1"/>
    <property type="molecule type" value="Genomic_DNA"/>
</dbReference>
<keyword evidence="3" id="KW-0808">Transferase</keyword>
<evidence type="ECO:0000256" key="2">
    <source>
        <dbReference type="ARBA" id="ARBA00012438"/>
    </source>
</evidence>
<feature type="compositionally biased region" description="Low complexity" evidence="6">
    <location>
        <begin position="841"/>
        <end position="866"/>
    </location>
</feature>
<feature type="transmembrane region" description="Helical" evidence="7">
    <location>
        <begin position="464"/>
        <end position="488"/>
    </location>
</feature>
<dbReference type="GO" id="GO:0009927">
    <property type="term" value="F:histidine phosphotransfer kinase activity"/>
    <property type="evidence" value="ECO:0007669"/>
    <property type="project" value="TreeGrafter"/>
</dbReference>
<keyword evidence="4" id="KW-0418">Kinase</keyword>
<feature type="region of interest" description="Disordered" evidence="6">
    <location>
        <begin position="203"/>
        <end position="222"/>
    </location>
</feature>
<dbReference type="CDD" id="cd17546">
    <property type="entry name" value="REC_hyHK_CKI1_RcsC-like"/>
    <property type="match status" value="1"/>
</dbReference>
<dbReference type="EC" id="2.7.13.3" evidence="2"/>
<sequence>MMKPTKKQQSPPTTFTTVNKMDNLINVANEDDLHCLHNRLTKSLARAETRSVRVLRMAVISALLLTAGIVSVGVFLYTRNEERQNFTNHFEDSALQVLESFHDMVERSLGSVASLSTDYTSYALHSNSSFPFVTLPDFSLRGSQFRAQSGSHIVHWLPLVQEDQRDDWEDYSAAHRSHIDEEFETDVEYRTKQDYELRGHDVGHHRRLQQPEEEVETPPPRNMTILGDGSGFHPRIWSNGAMVPPGDEPKGTGPYLPTWQRSPVSGQRQGFLNMNWVHAKVIGPGLLDTMLQEKKAVLRNAAVPIPKMLKLMEGNLRISQYREHVEDYIDGLSTFMVYPVFDKFGEDQKLAGVLATNVYWKMLLSHLLPSSSQGIICVVENSFGQEFTYRIDGPEATFLGLGALNDPKYDDLEYSENINAYLQRRAGPRTRAYTTVPLSDSTQYTIRVFPSKDTEEMFVTNKPIVYTVVVLVGFALASFLFLLFSWVVEKRQHIMTAKVVDNAEKMTRTEREMQEFLCHEIRNPLASSLSACCFVTSALNENGDKGLADPGTLKTVREDMDVVNSSLNFINDFLRSMLDIHRAAGNKIKINKAPTDLLQDILEPVSAILYKRVANFQVLVECPENLLVHTDCIRLKQVVLNLVRNSSKFVEHGFIRMRAEVLANDVRLYIEDSGPGMPKDKQQDLFCKYQSSLDSLSQGTGLGLHLCQKLMHSMGGDVWLDPLYDSGIEGCPGACFVLELNSAPLDIESSLPTTDSESEQPNEVVTVVPTAPAVVPVDKPQKDDPVEQRNKDDTDTSCSTSPPSPAPPTMALFALPSAPPLAQPSTSPPTCAVATDTVSKPDANTAAAPASVSTSSPPPAAAADTPGPVLPENLKILMTDDDAVLRKLFTRALKKAAPPSWEISEASSGEAALRLCDEKQEEGSAFDLIFMDMYMASVDKQLLGTETTQAMRAKGIQSTICGLSANDIRDNFLSNGADDFILKPLPCKPAALRETLDRLLQHRHRS</sequence>
<dbReference type="Gene3D" id="3.40.50.2300">
    <property type="match status" value="1"/>
</dbReference>
<dbReference type="GO" id="GO:0005886">
    <property type="term" value="C:plasma membrane"/>
    <property type="evidence" value="ECO:0007669"/>
    <property type="project" value="TreeGrafter"/>
</dbReference>
<keyword evidence="7" id="KW-0472">Membrane</keyword>
<proteinExistence type="predicted"/>
<evidence type="ECO:0000256" key="4">
    <source>
        <dbReference type="ARBA" id="ARBA00022777"/>
    </source>
</evidence>
<dbReference type="InterPro" id="IPR005467">
    <property type="entry name" value="His_kinase_dom"/>
</dbReference>
<dbReference type="InterPro" id="IPR011006">
    <property type="entry name" value="CheY-like_superfamily"/>
</dbReference>
<accession>A0A9N8EMG1</accession>
<dbReference type="Gene3D" id="3.30.565.10">
    <property type="entry name" value="Histidine kinase-like ATPase, C-terminal domain"/>
    <property type="match status" value="1"/>
</dbReference>
<dbReference type="SMART" id="SM00387">
    <property type="entry name" value="HATPase_c"/>
    <property type="match status" value="1"/>
</dbReference>
<dbReference type="SMART" id="SM00448">
    <property type="entry name" value="REC"/>
    <property type="match status" value="1"/>
</dbReference>
<dbReference type="PANTHER" id="PTHR43047">
    <property type="entry name" value="TWO-COMPONENT HISTIDINE PROTEIN KINASE"/>
    <property type="match status" value="1"/>
</dbReference>
<dbReference type="Proteomes" id="UP001153069">
    <property type="component" value="Unassembled WGS sequence"/>
</dbReference>
<dbReference type="SUPFAM" id="SSF52172">
    <property type="entry name" value="CheY-like"/>
    <property type="match status" value="1"/>
</dbReference>
<feature type="compositionally biased region" description="Low complexity" evidence="6">
    <location>
        <begin position="764"/>
        <end position="777"/>
    </location>
</feature>
<dbReference type="GO" id="GO:0000155">
    <property type="term" value="F:phosphorelay sensor kinase activity"/>
    <property type="evidence" value="ECO:0007669"/>
    <property type="project" value="TreeGrafter"/>
</dbReference>
<dbReference type="InterPro" id="IPR004358">
    <property type="entry name" value="Sig_transdc_His_kin-like_C"/>
</dbReference>
<evidence type="ECO:0000256" key="5">
    <source>
        <dbReference type="PROSITE-ProRule" id="PRU00169"/>
    </source>
</evidence>
<keyword evidence="5" id="KW-0597">Phosphoprotein</keyword>
<comment type="catalytic activity">
    <reaction evidence="1">
        <text>ATP + protein L-histidine = ADP + protein N-phospho-L-histidine.</text>
        <dbReference type="EC" id="2.7.13.3"/>
    </reaction>
</comment>
<dbReference type="SUPFAM" id="SSF55874">
    <property type="entry name" value="ATPase domain of HSP90 chaperone/DNA topoisomerase II/histidine kinase"/>
    <property type="match status" value="1"/>
</dbReference>
<dbReference type="PRINTS" id="PR00344">
    <property type="entry name" value="BCTRLSENSOR"/>
</dbReference>
<dbReference type="InterPro" id="IPR001789">
    <property type="entry name" value="Sig_transdc_resp-reg_receiver"/>
</dbReference>
<dbReference type="PROSITE" id="PS50110">
    <property type="entry name" value="RESPONSE_REGULATORY"/>
    <property type="match status" value="1"/>
</dbReference>
<feature type="compositionally biased region" description="Basic and acidic residues" evidence="6">
    <location>
        <begin position="779"/>
        <end position="794"/>
    </location>
</feature>
<feature type="domain" description="Histidine kinase" evidence="8">
    <location>
        <begin position="516"/>
        <end position="744"/>
    </location>
</feature>
<evidence type="ECO:0000256" key="6">
    <source>
        <dbReference type="SAM" id="MobiDB-lite"/>
    </source>
</evidence>
<evidence type="ECO:0000259" key="9">
    <source>
        <dbReference type="PROSITE" id="PS50110"/>
    </source>
</evidence>
<dbReference type="PANTHER" id="PTHR43047:SF72">
    <property type="entry name" value="OSMOSENSING HISTIDINE PROTEIN KINASE SLN1"/>
    <property type="match status" value="1"/>
</dbReference>
<name>A0A9N8EMG1_9STRA</name>
<feature type="transmembrane region" description="Helical" evidence="7">
    <location>
        <begin position="54"/>
        <end position="77"/>
    </location>
</feature>
<dbReference type="InterPro" id="IPR003594">
    <property type="entry name" value="HATPase_dom"/>
</dbReference>